<feature type="domain" description="DUF3658" evidence="2">
    <location>
        <begin position="224"/>
        <end position="333"/>
    </location>
</feature>
<gene>
    <name evidence="3" type="ORF">GRF59_02175</name>
</gene>
<organism evidence="3 4">
    <name type="scientific">Paenibacillus dendrobii</name>
    <dbReference type="NCBI Taxonomy" id="2691084"/>
    <lineage>
        <taxon>Bacteria</taxon>
        <taxon>Bacillati</taxon>
        <taxon>Bacillota</taxon>
        <taxon>Bacilli</taxon>
        <taxon>Bacillales</taxon>
        <taxon>Paenibacillaceae</taxon>
        <taxon>Paenibacillus</taxon>
    </lineage>
</organism>
<dbReference type="EMBL" id="WUBI01000001">
    <property type="protein sequence ID" value="MWV42427.1"/>
    <property type="molecule type" value="Genomic_DNA"/>
</dbReference>
<dbReference type="Proteomes" id="UP000460318">
    <property type="component" value="Unassembled WGS sequence"/>
</dbReference>
<evidence type="ECO:0000313" key="3">
    <source>
        <dbReference type="EMBL" id="MWV42427.1"/>
    </source>
</evidence>
<comment type="caution">
    <text evidence="3">The sequence shown here is derived from an EMBL/GenBank/DDBJ whole genome shotgun (WGS) entry which is preliminary data.</text>
</comment>
<dbReference type="InterPro" id="IPR014973">
    <property type="entry name" value="DUF1835"/>
</dbReference>
<dbReference type="RefSeq" id="WP_160496028.1">
    <property type="nucleotide sequence ID" value="NZ_WUBI01000001.1"/>
</dbReference>
<name>A0A7X3LEW7_9BACL</name>
<evidence type="ECO:0000259" key="1">
    <source>
        <dbReference type="Pfam" id="PF08874"/>
    </source>
</evidence>
<accession>A0A7X3LEW7</accession>
<protein>
    <submittedName>
        <fullName evidence="3">DUF1835 domain-containing protein</fullName>
    </submittedName>
</protein>
<evidence type="ECO:0000259" key="2">
    <source>
        <dbReference type="Pfam" id="PF12395"/>
    </source>
</evidence>
<dbReference type="Pfam" id="PF08874">
    <property type="entry name" value="DUF1835"/>
    <property type="match status" value="1"/>
</dbReference>
<proteinExistence type="predicted"/>
<dbReference type="AlphaFoldDB" id="A0A7X3LEW7"/>
<keyword evidence="4" id="KW-1185">Reference proteome</keyword>
<dbReference type="InterPro" id="IPR022123">
    <property type="entry name" value="DUF3658"/>
</dbReference>
<feature type="domain" description="DUF1835" evidence="1">
    <location>
        <begin position="64"/>
        <end position="186"/>
    </location>
</feature>
<reference evidence="3 4" key="1">
    <citation type="submission" date="2019-12" db="EMBL/GenBank/DDBJ databases">
        <title>Paenibacillus sp. nov., an endophytic bacterium isolated from the stem of Dendrobium.</title>
        <authorList>
            <person name="Zhao R."/>
        </authorList>
    </citation>
    <scope>NUCLEOTIDE SEQUENCE [LARGE SCALE GENOMIC DNA]</scope>
    <source>
        <strain evidence="3 4">HJL G12</strain>
    </source>
</reference>
<dbReference type="Pfam" id="PF12395">
    <property type="entry name" value="DUF3658"/>
    <property type="match status" value="1"/>
</dbReference>
<evidence type="ECO:0000313" key="4">
    <source>
        <dbReference type="Proteomes" id="UP000460318"/>
    </source>
</evidence>
<sequence length="340" mass="39472">MESRKNRLAKLDSHYAIPVLMELVEQAEQSARTVKQYDLADSMLRYMDRYLNQVQEIKDLLTHVHVAFNCSAAGSLKVARSTVGQNASSNVLAWEDNFSYGPIFRIHNHESYLERQNWLSGHIVGERFPFVSLEHQMLHIMKQLNGIPDHLRIYLWSGNNAHEQVSLRLALYALRGKLNDVHIVNVSQIYTEIDHHFDTEPLSLNQVPLEALQEMLKEIASLPPIDEQTKNMLIKEWEILSETTGTLRTWEDGKIVDLEENAFDEAILQTIRMLQKENQEQGGDGFVKAHILLGRLFERKLCDSFQYLEYRIWHLIDSGLLEHKGLPTNYSMYSVRLRDM</sequence>